<dbReference type="SUPFAM" id="SSF50044">
    <property type="entry name" value="SH3-domain"/>
    <property type="match status" value="1"/>
</dbReference>
<evidence type="ECO:0000256" key="13">
    <source>
        <dbReference type="SAM" id="MobiDB-lite"/>
    </source>
</evidence>
<dbReference type="PROSITE" id="PS50853">
    <property type="entry name" value="FN3"/>
    <property type="match status" value="4"/>
</dbReference>
<dbReference type="GO" id="GO:0050793">
    <property type="term" value="P:regulation of developmental process"/>
    <property type="evidence" value="ECO:0007669"/>
    <property type="project" value="UniProtKB-ARBA"/>
</dbReference>
<dbReference type="InterPro" id="IPR036028">
    <property type="entry name" value="SH3-like_dom_sf"/>
</dbReference>
<feature type="domain" description="Fibronectin type-III" evidence="16">
    <location>
        <begin position="5019"/>
        <end position="5116"/>
    </location>
</feature>
<keyword evidence="9" id="KW-0539">Nucleus</keyword>
<keyword evidence="6" id="KW-0677">Repeat</keyword>
<dbReference type="Pfam" id="PF07679">
    <property type="entry name" value="I-set"/>
    <property type="match status" value="8"/>
</dbReference>
<feature type="compositionally biased region" description="Basic and acidic residues" evidence="13">
    <location>
        <begin position="3121"/>
        <end position="3138"/>
    </location>
</feature>
<evidence type="ECO:0000256" key="8">
    <source>
        <dbReference type="ARBA" id="ARBA00023179"/>
    </source>
</evidence>
<feature type="domain" description="Ig-like" evidence="15">
    <location>
        <begin position="4720"/>
        <end position="4809"/>
    </location>
</feature>
<dbReference type="GO" id="GO:0005198">
    <property type="term" value="F:structural molecule activity"/>
    <property type="evidence" value="ECO:0007669"/>
    <property type="project" value="UniProtKB-ARBA"/>
</dbReference>
<feature type="domain" description="Ig-like" evidence="15">
    <location>
        <begin position="4168"/>
        <end position="4253"/>
    </location>
</feature>
<feature type="compositionally biased region" description="Basic and acidic residues" evidence="13">
    <location>
        <begin position="2632"/>
        <end position="2652"/>
    </location>
</feature>
<dbReference type="PANTHER" id="PTHR13817:SF151">
    <property type="entry name" value="TITIN"/>
    <property type="match status" value="1"/>
</dbReference>
<evidence type="ECO:0000259" key="15">
    <source>
        <dbReference type="PROSITE" id="PS50835"/>
    </source>
</evidence>
<reference evidence="17" key="1">
    <citation type="journal article" date="2023" name="bioRxiv">
        <title>Scaffold-level genome assemblies of two parasitoid biocontrol wasps reveal the parthenogenesis mechanism and an associated novel virus.</title>
        <authorList>
            <person name="Inwood S."/>
            <person name="Skelly J."/>
            <person name="Guhlin J."/>
            <person name="Harrop T."/>
            <person name="Goldson S."/>
            <person name="Dearden P."/>
        </authorList>
    </citation>
    <scope>NUCLEOTIDE SEQUENCE</scope>
    <source>
        <strain evidence="17">Irish</strain>
        <tissue evidence="17">Whole body</tissue>
    </source>
</reference>
<dbReference type="InterPro" id="IPR001452">
    <property type="entry name" value="SH3_domain"/>
</dbReference>
<dbReference type="InterPro" id="IPR007110">
    <property type="entry name" value="Ig-like_dom"/>
</dbReference>
<feature type="region of interest" description="Disordered" evidence="13">
    <location>
        <begin position="1"/>
        <end position="83"/>
    </location>
</feature>
<feature type="domain" description="Ig-like" evidence="15">
    <location>
        <begin position="3943"/>
        <end position="4032"/>
    </location>
</feature>
<evidence type="ECO:0000256" key="7">
    <source>
        <dbReference type="ARBA" id="ARBA00023157"/>
    </source>
</evidence>
<feature type="compositionally biased region" description="Basic and acidic residues" evidence="13">
    <location>
        <begin position="3053"/>
        <end position="3063"/>
    </location>
</feature>
<dbReference type="Gene3D" id="2.30.30.40">
    <property type="entry name" value="SH3 Domains"/>
    <property type="match status" value="1"/>
</dbReference>
<dbReference type="CDD" id="cd00096">
    <property type="entry name" value="Ig"/>
    <property type="match status" value="1"/>
</dbReference>
<keyword evidence="18" id="KW-1185">Reference proteome</keyword>
<evidence type="ECO:0000259" key="16">
    <source>
        <dbReference type="PROSITE" id="PS50853"/>
    </source>
</evidence>
<comment type="subcellular location">
    <subcellularLocation>
        <location evidence="2">Cytoplasm</location>
        <location evidence="2">Myofibril</location>
        <location evidence="2">Sarcomere</location>
    </subcellularLocation>
    <subcellularLocation>
        <location evidence="1">Nucleus</location>
    </subcellularLocation>
</comment>
<dbReference type="InterPro" id="IPR003598">
    <property type="entry name" value="Ig_sub2"/>
</dbReference>
<feature type="region of interest" description="Disordered" evidence="13">
    <location>
        <begin position="3121"/>
        <end position="3185"/>
    </location>
</feature>
<feature type="region of interest" description="Disordered" evidence="13">
    <location>
        <begin position="2716"/>
        <end position="2774"/>
    </location>
</feature>
<dbReference type="CDD" id="cd00063">
    <property type="entry name" value="FN3"/>
    <property type="match status" value="4"/>
</dbReference>
<feature type="compositionally biased region" description="Basic residues" evidence="13">
    <location>
        <begin position="2271"/>
        <end position="2281"/>
    </location>
</feature>
<feature type="region of interest" description="Disordered" evidence="13">
    <location>
        <begin position="3237"/>
        <end position="3272"/>
    </location>
</feature>
<feature type="compositionally biased region" description="Basic and acidic residues" evidence="13">
    <location>
        <begin position="2602"/>
        <end position="2621"/>
    </location>
</feature>
<dbReference type="GO" id="GO:0007517">
    <property type="term" value="P:muscle organ development"/>
    <property type="evidence" value="ECO:0007669"/>
    <property type="project" value="UniProtKB-ARBA"/>
</dbReference>
<feature type="region of interest" description="Disordered" evidence="13">
    <location>
        <begin position="3707"/>
        <end position="3737"/>
    </location>
</feature>
<dbReference type="SUPFAM" id="SSF49265">
    <property type="entry name" value="Fibronectin type III"/>
    <property type="match status" value="2"/>
</dbReference>
<feature type="compositionally biased region" description="Basic and acidic residues" evidence="13">
    <location>
        <begin position="2240"/>
        <end position="2253"/>
    </location>
</feature>
<feature type="compositionally biased region" description="Basic and acidic residues" evidence="13">
    <location>
        <begin position="3251"/>
        <end position="3266"/>
    </location>
</feature>
<keyword evidence="10" id="KW-0393">Immunoglobulin domain</keyword>
<dbReference type="Proteomes" id="UP001168990">
    <property type="component" value="Unassembled WGS sequence"/>
</dbReference>
<accession>A0AA39KXT8</accession>
<keyword evidence="7" id="KW-1015">Disulfide bond</keyword>
<feature type="region of interest" description="Disordered" evidence="13">
    <location>
        <begin position="3302"/>
        <end position="3365"/>
    </location>
</feature>
<sequence length="5284" mass="601260">MSPQELSIDKPGEQKGQAVLEEHSSITVSQVLSNEVEEELPSSEKRNEKKAESNLSGRGVAESSEVTTHFSAEELPVPKMPESVKGNSELDEMISLIVCQTIFDETEVSLSIPQIPTEVTAKSNLLSRETAEITEVTTVSNAEKLFSMTAPEEHKGEPRLNEMSSVIVSQTLFNECEMILPSSEIPTEKTAESNLFGREIAQTSEILTMMNTEELKRSKEPEEAKGMLGVDTLSSLIVSQIMSNEAETQFTEQKILSEKTAQEHLSGQDVAITSHVMTLTATDDLITSENPAQQKGKPNIEELSSVTVSQIISNEFEKSLPFIESPNQGSAKPSISAQEVIETTQITTLSNADQLVDSKKPESQTIQPTLYELSSLSISQVDTNEAENVLSSSEIPSGQTAQSNISGREIAQKCEVITLTNAEKMVEQQKPDGQQGRPELEGLNTVTISEILSNEMEAIFLEREKPKEQKAIKQMDSIEVAETTEIITGTLPQQFSEQSGPDMQKGQTNLEELVSLSIAEITQGETEDVLLSTDIPLGQTADLSLSGRPVAQMSQILTTSIAEDIPSTTKPDVKKIKPEQIPCEIFEQMIQQTQETESILTITKKIPSAQAQVTVKTSTSVEVTEVVADETESKDVIKGIANQVNAQPDVMESQVAITSEIQPKSTVLEFDTERLPMKVAKQVDEEKRSIIVTELGTYGEFESEIVKSIEPFSKLATVLYETEHLEQVVGITKEKIQEDLIEEVDEKQTMKQTLQKPSEIMDDNTIEEITQDIITEKPERHRTKPFFDELNTASITQVDVQKGPSENKLIEEEEIIETVETPTKRITTKKIPNKKEKLGKIVTEVVEKSGEEAVFMEEQQIIDITETADKKIIKRRTSNVREDGVLEEMIEEIIIPKLEAAKAKPVIDELDRAIVTKTDIKHAPEEKITIIEDEIIETIDTPTRKIIKKRKKDVPEKVVEEIIEKPLEETNFMEDQQIVEITETPTKTVIKKKKAIVKDGVPEEIIEEIIIQKPKKEKAKIIVDELSQATATEAVIKEHPTIEEIIETVETPEKIIVKKKIKHMKKDKVDEVVEEIIIKPDEDISIMKEQEIVEIIETPLKKVIRKMKAITKDGDVPEEVIEEIVIPKPSIEQAKTIVEKLERAKLTDVDVREGPEINVDEEEEIIEIVETPSKRIIKKKKKPTAEDKSEKVVEEIITKPIEERSIMEEQQIIDVTETSTHTVIRRKSIVLNDDHVPEEVIEQIVLKKPQLEKAEFVIDKLDTAGITKPEVLQAPITDKISPTKSKKMKKLKPKEVLETQEIIEVTEIPNETVIKRKLAITRDDEEIEESSQEIVLLGPNKEKAKTVIEELETAKVREIEILEITETPMKRVTKKRKPAEGKKPEELIEEIVHKTVEEMALMDDQNIVEINETPTKTVIRRKSIIFKEGVPEEIIEEIVLPKRMKEQAKAVVDELGTVTITQVDTHEGPVEEEIIETVETPSKVVVKKKRKSLVAEKPEEIVEEITAKSKKEKKIMEDQKITEIIETPKKKIIKKKKAIISEDGIPQETIEEIVIHKPKKEIAKPVVEELDTPHVTETQIFESSTEEEVTVIVETPTKRIIKTIKPTKKDEPIEITEEITMKPTDEVTFMEAQQIVEVTETPTKTVIKKKLFTNDENGIPEETVEEITLLKPKKEKAKPVIDHLETATINETEIIEIVETPQKRVVKTRKPSVEGKSEEVIEEVTMKPTEEAIFMEEQQIIEVTETPEKTIIKRKIGVIRDYQSPEEIIEEIVLLKPQKEIAKPIVDKLETANISEVQILEIVETPQQRIIKKKMPTEKNQPEQVVEEIIHKDEEEANLMEDQNIVEIKETPFKTVIRRKSITIKDNGLPEETIEEIVLHKPKKDRARSITDELGVAIITETDIQQGPIEETVIQTVETPEKLVVKKRRKSLKEPKTDEFFEEVTIKPTQEKNVMLDQEIVEIVETPTKKIIKKKTAMTGEDGIPQETIEEIVIHKPKADKAKKNVVSVESIEVSQVITQEVPEEIVVGEKIQDEKIQPSEENLQEVMISQVLVKKAPKKPEQGKLEDVQEMEKPVEEIIPKTVMKQSVKKTVSPHESIETTEIIHAVSTVDMPEENKPDKETATTLVFYEEEEKPQITEVPVNEAPKKLEIADSMKIKKIDQQVEEIKSKEPKKKKAEKTVTFKENLTTTEIIPSRTAEDLSEDIKPQEETIAVPKKDEEKVEITEPSVKKAQKKVKPLLKDEEETHEKIEDELVDTPEIGKSTDEVKEKKMKKKKKKPAKKEEWEEWVEPEYERPVLEKMPDKIEWEPSKKKKEQTPIPTKIEKLLPQKIERISVKPTKLTYMEPAEEVQFGTIKLKKIQTIKKKEAPTVQLPKYMLRSRITFHGDYPPEIKHPSISEIEPNPLQNGILSRNIEEGLKLIKKRMKKVKLPDIETVELEKLDKEFEELKKVPLEEIEDKSIYERQPKKSKDEEEKPKPLIVGKGIVPEKSDEIPENVKLKKIPEKEPQTIEEKSLKPKKIEPEEEPKEEKQEIPTRKLKHEDFKPIDFDRPELDKYVPEEEEQPNEPILKVEVKPPPKKPKKKPEQDLEQVPIVPGIPKPPKPEEEPEVKFRIPERPKPDEEGEVITLKGWKKDAPEKEGVEEFPHLDIKPVLRGTNEEEEEEKEPIPDKEKVPKKKKKKPKKEKEAWEEWVEPEYERPVLEPMPEKIDWVSTKKPKEIDSLPTEKPEALEENVPEDTTQEVVLKKPVPIEEQEKPDEILIMNKPKEKSEETDIVVSIKKPAAEKKIEVVEEVTDAVTIIRKPEKEASIEDTSETIIKKPIDDSDTPIISEKITDEVEEVIEKPIPEKVEKIVEEITEERTTVKKTKKKKPAKKADWEEWVEPEYVRPVLEPMPEKIDWDTIKTPKEKVPLHIEKPEISEKQTLDEEPAEVLILKKKPKMTQEDTTEEVIIKKPNEKHTVKVSEDVTEEITVVKKPKRKPSMEEATEEIVVKKEMPQEIEKVVEEFTEEVTLKKKSKKKVPREETTDDAVIKIPVSKIEENPVEDVNAEITLPKKPEKKPEQASDELIIQKPVPQEVEKADQVVESVNLKTKTKKKKPKKEKEAWEEWVEPEYERPVLEPMPEKIEWESTKKPKEKTTPNSETKAPEEITEETVTIMKKPKAVPEETVDEVSIKKPHKKQTEEVTEEVVESVISKKVLKKVPVVEDEADELIIKKPIIEKPEIPEEITEEVTLMKKPKGKKITEETADEITIKRPVVEKPEKQPEEATEEVTLKKKSKKKVLVEEAADEVTIKKPIIEEADKEPGETIEQVTLKKKPKKTPVTEEASSEITIKKLVAESPTEQSEVTEEITLKKKPKKKQVTEDMADEVTIQNLIVEKSDEHSEDTIEEFTLKRKPDEESVKDEVVDEVIIKKPTEKLEEISKDTTEDVILKKKPKKKPVTEEAAAEVTIKKPVVEKIIEQSDDVAEVTLQKKPKKKITTEEAADEITIKKPGIKKIEEQEQAVTEAITLKKKPKKPSVIEEAADEVTVKKLMEQEPEDIVEQFTLKKKSKLKQPTLEEVEGTEITIKKKAKPKSTITETEEVSSDITLKKKPKKTTVDEAADELVIERTENIEQPEEVVEESVEEFIVKRKPPKKPPTLVEEIYEDVTLRKLRPKRKRPDIKEITETENVTFRPRSTKTKEDVEQEFKISLNTYEEEDISMSGKVRLKPKKRPTTYHEEGGEETIRIIQGPDDDGEPIIEEIIYESEDETREEYSIDELFDELPDEYNMTLRKNKKKEPHPYKIEHLEEDVRMKLKKERKYSIEETDESLALKLKPKRRQSTFEEEEASLSIMKEGDIYEEDEGDYSVHEGATVFSICSYVAETDEAINLVEGEKVYIIEHTNSDWWFVKKHLTQEKGWVPAQYLLDEAHYTVYLQRKLHEKIDKLPIFEKPGPGDKSSAPRFIEKLQPIHTPDGFTVQFECQVEGIPRPQITWFRQTAIIKPSPDFQIYYDEDNVATLIIREVFPEDAGMFTCVAKNAAGFASSTTELIVEAPLSDHGSDMTGHSRKSLSRESSLADILEGIPPTFSRKPKAKCVDQNTDVILECRLVAVPEPEITWYYEDVKIVTKENIVVATESDMHMYCSVMKIKKVNKTQEGKYKIIAKNREGEASIEIPLKVKTGAQEPPEILEPLKPYVIREGETVVLTTQIVGTPKPNITWLKDGKPLKELIPKKDDDVNTLTLIQPTLSDSGEYSCIATNDLGTAETKATLTVEEMPSGAPEPPLFTQRFQEVTVPEKGTFKLVAKVTGNPVPEVTWLRNNKPLENTPNIKQTYDGENIILEIKNADSEVDSGDYKCIASNPVGKTSHGAKITVDVPRVTFTRKLLKEQIVDEYKILELSCETSHTMSTTWWHNDKEISGMDHREVIQEGRTHKLVIKKTNITDEGTYKCTIKNQSTSCNVTVKPTKPEFVRKLQDFEVIEREVAILEVEITSQTADVTWRKDGELLKPRDAKLEFVKEGPFRKLLIRSTSVHDEGEYTCSLLDEECTAEVTVVELPPEIITKMMDVQIARGDKAKFDIELTKGDALVRWFKDGQELQFSEHVSLSIDGKRQKLKIYDATPNDAGVYSCQVGDQTSEARLIVEEPEVDFIRRLPDVTLVPLEEDALFTIELSRSDVPVEWCRKGVPIVESDKYTIIDEGPVKKLVVSGCTVDDAVEYSAVVLNAKTSSRLKVEVIESPPKISMESPKKYKVKKDHDVDMTVRFSASPKPTDEWTVDHRVVTTSKRITKTIDEESATLSIKKVQNDDIGNYTLKLFNTHGEATTEIELLIGREPDKPEGPLIIEDIRRDCLTIKWKPPKDDGGYDITEYIIEMCTQAKRSWSRVIEVDSETLSYCIKNLEQDIEYIFKVIAKNEVGTSEPLESTPVKVKSSFEKPGPPRGPLEVAGMTKTGFTIKWKSPENDGGSPITDYIVEIKETSKKTWSKIGTTNSDTLYFNVTDLITDVAYEFRITAKNTIGIGSPYLSEEPIVTGKRITPPSCPLNFHVANITSRSVTLNWSPPSSTGGSELTGYVIEKRSLVDTESKWIKVVTLDATTLQYCVENLKESEFLFRIFAENCIGLSTPTISDQVSLKTHANVPSPPTAPLEIRQIAAHTVVIEWGRPESDGGAPLEGYKIAIRDTKKTMWIEVGRVNADVQKLIVRDLQEDHDYLIKIYARNEVGFSEPLESDEPFKIVPASELAVIEPVAEATERGETASVSYSTENTSSWLRDHNMDADISSYARARLLRKDEYFFRIWHYAKKLFK</sequence>
<feature type="compositionally biased region" description="Basic residues" evidence="13">
    <location>
        <begin position="2674"/>
        <end position="2683"/>
    </location>
</feature>
<feature type="domain" description="Ig-like" evidence="15">
    <location>
        <begin position="4067"/>
        <end position="4155"/>
    </location>
</feature>
<dbReference type="GO" id="GO:0009888">
    <property type="term" value="P:tissue development"/>
    <property type="evidence" value="ECO:0007669"/>
    <property type="project" value="UniProtKB-ARBA"/>
</dbReference>
<name>A0AA39KXT8_9HYME</name>
<dbReference type="Gene3D" id="2.60.40.10">
    <property type="entry name" value="Immunoglobulins"/>
    <property type="match status" value="13"/>
</dbReference>
<dbReference type="GO" id="GO:0030018">
    <property type="term" value="C:Z disc"/>
    <property type="evidence" value="ECO:0007669"/>
    <property type="project" value="UniProtKB-ARBA"/>
</dbReference>
<dbReference type="FunFam" id="2.60.40.10:FF:000031">
    <property type="entry name" value="Myosin-binding protein C, slow type"/>
    <property type="match status" value="1"/>
</dbReference>
<reference evidence="17" key="2">
    <citation type="submission" date="2023-03" db="EMBL/GenBank/DDBJ databases">
        <authorList>
            <person name="Inwood S.N."/>
            <person name="Skelly J.G."/>
            <person name="Guhlin J."/>
            <person name="Harrop T.W.R."/>
            <person name="Goldson S.G."/>
            <person name="Dearden P.K."/>
        </authorList>
    </citation>
    <scope>NUCLEOTIDE SEQUENCE</scope>
    <source>
        <strain evidence="17">Irish</strain>
        <tissue evidence="17">Whole body</tissue>
    </source>
</reference>
<dbReference type="PANTHER" id="PTHR13817">
    <property type="entry name" value="TITIN"/>
    <property type="match status" value="1"/>
</dbReference>
<dbReference type="PROSITE" id="PS50835">
    <property type="entry name" value="IG_LIKE"/>
    <property type="match status" value="8"/>
</dbReference>
<dbReference type="GO" id="GO:0009653">
    <property type="term" value="P:anatomical structure morphogenesis"/>
    <property type="evidence" value="ECO:0007669"/>
    <property type="project" value="UniProtKB-ARBA"/>
</dbReference>
<dbReference type="CDD" id="cd11856">
    <property type="entry name" value="SH3_p47phox_like"/>
    <property type="match status" value="1"/>
</dbReference>
<evidence type="ECO:0000256" key="3">
    <source>
        <dbReference type="ARBA" id="ARBA00006692"/>
    </source>
</evidence>
<dbReference type="FunFam" id="2.60.40.10:FF:000003">
    <property type="entry name" value="Titin isoform E"/>
    <property type="match status" value="1"/>
</dbReference>
<feature type="domain" description="Fibronectin type-III" evidence="16">
    <location>
        <begin position="5120"/>
        <end position="5216"/>
    </location>
</feature>
<evidence type="ECO:0000313" key="18">
    <source>
        <dbReference type="Proteomes" id="UP001168990"/>
    </source>
</evidence>
<feature type="region of interest" description="Disordered" evidence="13">
    <location>
        <begin position="3048"/>
        <end position="3081"/>
    </location>
</feature>
<feature type="region of interest" description="Disordered" evidence="13">
    <location>
        <begin position="2807"/>
        <end position="2829"/>
    </location>
</feature>
<keyword evidence="5" id="KW-0963">Cytoplasm</keyword>
<keyword evidence="8" id="KW-0514">Muscle protein</keyword>
<feature type="compositionally biased region" description="Basic and acidic residues" evidence="13">
    <location>
        <begin position="42"/>
        <end position="52"/>
    </location>
</feature>
<dbReference type="InterPro" id="IPR013098">
    <property type="entry name" value="Ig_I-set"/>
</dbReference>
<dbReference type="FunFam" id="2.60.40.10:FF:000147">
    <property type="entry name" value="Myosin light chain kinase"/>
    <property type="match status" value="1"/>
</dbReference>
<feature type="compositionally biased region" description="Basic and acidic residues" evidence="13">
    <location>
        <begin position="2198"/>
        <end position="2225"/>
    </location>
</feature>
<dbReference type="FunFam" id="2.60.40.10:FF:001138">
    <property type="entry name" value="Sallimus, isoform P"/>
    <property type="match status" value="1"/>
</dbReference>
<dbReference type="SMART" id="SM00409">
    <property type="entry name" value="IG"/>
    <property type="match status" value="9"/>
</dbReference>
<evidence type="ECO:0000256" key="9">
    <source>
        <dbReference type="ARBA" id="ARBA00023242"/>
    </source>
</evidence>
<evidence type="ECO:0000256" key="2">
    <source>
        <dbReference type="ARBA" id="ARBA00004204"/>
    </source>
</evidence>
<organism evidence="17 18">
    <name type="scientific">Microctonus aethiopoides</name>
    <dbReference type="NCBI Taxonomy" id="144406"/>
    <lineage>
        <taxon>Eukaryota</taxon>
        <taxon>Metazoa</taxon>
        <taxon>Ecdysozoa</taxon>
        <taxon>Arthropoda</taxon>
        <taxon>Hexapoda</taxon>
        <taxon>Insecta</taxon>
        <taxon>Pterygota</taxon>
        <taxon>Neoptera</taxon>
        <taxon>Endopterygota</taxon>
        <taxon>Hymenoptera</taxon>
        <taxon>Apocrita</taxon>
        <taxon>Ichneumonoidea</taxon>
        <taxon>Braconidae</taxon>
        <taxon>Euphorinae</taxon>
        <taxon>Microctonus</taxon>
    </lineage>
</organism>
<dbReference type="FunFam" id="2.60.40.10:FF:000050">
    <property type="entry name" value="Titin isoform B"/>
    <property type="match status" value="1"/>
</dbReference>
<evidence type="ECO:0000256" key="1">
    <source>
        <dbReference type="ARBA" id="ARBA00004123"/>
    </source>
</evidence>
<comment type="similarity">
    <text evidence="3">Belongs to the protein kinase superfamily. CAMK Ser/Thr protein kinase family.</text>
</comment>
<dbReference type="GO" id="GO:0005634">
    <property type="term" value="C:nucleus"/>
    <property type="evidence" value="ECO:0007669"/>
    <property type="project" value="UniProtKB-SubCell"/>
</dbReference>
<dbReference type="InterPro" id="IPR013783">
    <property type="entry name" value="Ig-like_fold"/>
</dbReference>
<feature type="domain" description="Ig-like" evidence="15">
    <location>
        <begin position="4358"/>
        <end position="4443"/>
    </location>
</feature>
<feature type="domain" description="SH3" evidence="14">
    <location>
        <begin position="3851"/>
        <end position="3912"/>
    </location>
</feature>
<feature type="domain" description="Fibronectin type-III" evidence="16">
    <location>
        <begin position="4917"/>
        <end position="5018"/>
    </location>
</feature>
<dbReference type="InterPro" id="IPR050964">
    <property type="entry name" value="Striated_Muscle_Regulatory"/>
</dbReference>
<dbReference type="GO" id="GO:0051239">
    <property type="term" value="P:regulation of multicellular organismal process"/>
    <property type="evidence" value="ECO:0007669"/>
    <property type="project" value="UniProtKB-ARBA"/>
</dbReference>
<dbReference type="InterPro" id="IPR036116">
    <property type="entry name" value="FN3_sf"/>
</dbReference>
<feature type="compositionally biased region" description="Basic and acidic residues" evidence="13">
    <location>
        <begin position="2460"/>
        <end position="2478"/>
    </location>
</feature>
<gene>
    <name evidence="17" type="ORF">PV328_001737</name>
</gene>
<evidence type="ECO:0000259" key="14">
    <source>
        <dbReference type="PROSITE" id="PS50002"/>
    </source>
</evidence>
<dbReference type="FunFam" id="2.60.40.10:FF:000056">
    <property type="entry name" value="twitchin isoform X4"/>
    <property type="match status" value="1"/>
</dbReference>
<evidence type="ECO:0000256" key="12">
    <source>
        <dbReference type="PROSITE-ProRule" id="PRU00192"/>
    </source>
</evidence>
<feature type="region of interest" description="Disordered" evidence="13">
    <location>
        <begin position="2196"/>
        <end position="2287"/>
    </location>
</feature>
<dbReference type="EMBL" id="JAQQBS010000001">
    <property type="protein sequence ID" value="KAK0177715.1"/>
    <property type="molecule type" value="Genomic_DNA"/>
</dbReference>
<feature type="compositionally biased region" description="Acidic residues" evidence="13">
    <location>
        <begin position="2731"/>
        <end position="2740"/>
    </location>
</feature>
<feature type="domain" description="Ig-like" evidence="15">
    <location>
        <begin position="4449"/>
        <end position="4533"/>
    </location>
</feature>
<evidence type="ECO:0000313" key="17">
    <source>
        <dbReference type="EMBL" id="KAK0177715.1"/>
    </source>
</evidence>
<feature type="compositionally biased region" description="Basic residues" evidence="13">
    <location>
        <begin position="3707"/>
        <end position="3716"/>
    </location>
</feature>
<feature type="domain" description="Ig-like" evidence="15">
    <location>
        <begin position="4539"/>
        <end position="4622"/>
    </location>
</feature>
<evidence type="ECO:0000256" key="5">
    <source>
        <dbReference type="ARBA" id="ARBA00022490"/>
    </source>
</evidence>
<dbReference type="FunFam" id="2.60.40.10:FF:000032">
    <property type="entry name" value="palladin isoform X1"/>
    <property type="match status" value="1"/>
</dbReference>
<dbReference type="InterPro" id="IPR036179">
    <property type="entry name" value="Ig-like_dom_sf"/>
</dbReference>
<feature type="domain" description="Ig-like" evidence="15">
    <location>
        <begin position="4264"/>
        <end position="4354"/>
    </location>
</feature>
<dbReference type="SMART" id="SM00060">
    <property type="entry name" value="FN3"/>
    <property type="match status" value="4"/>
</dbReference>
<feature type="compositionally biased region" description="Basic and acidic residues" evidence="13">
    <location>
        <begin position="2749"/>
        <end position="2772"/>
    </location>
</feature>
<feature type="domain" description="Fibronectin type-III" evidence="16">
    <location>
        <begin position="4817"/>
        <end position="4911"/>
    </location>
</feature>
<feature type="region of interest" description="Disordered" evidence="13">
    <location>
        <begin position="2460"/>
        <end position="2692"/>
    </location>
</feature>
<evidence type="ECO:0000256" key="10">
    <source>
        <dbReference type="ARBA" id="ARBA00023319"/>
    </source>
</evidence>
<dbReference type="Pfam" id="PF00018">
    <property type="entry name" value="SH3_1"/>
    <property type="match status" value="1"/>
</dbReference>
<proteinExistence type="inferred from homology"/>
<dbReference type="FunFam" id="2.60.40.10:FF:000425">
    <property type="entry name" value="Myosin light chain kinase"/>
    <property type="match status" value="1"/>
</dbReference>
<evidence type="ECO:0000256" key="6">
    <source>
        <dbReference type="ARBA" id="ARBA00022737"/>
    </source>
</evidence>
<dbReference type="SMART" id="SM00326">
    <property type="entry name" value="SH3"/>
    <property type="match status" value="1"/>
</dbReference>
<dbReference type="PROSITE" id="PS50002">
    <property type="entry name" value="SH3"/>
    <property type="match status" value="1"/>
</dbReference>
<feature type="compositionally biased region" description="Basic and acidic residues" evidence="13">
    <location>
        <begin position="3717"/>
        <end position="3727"/>
    </location>
</feature>
<feature type="compositionally biased region" description="Basic and acidic residues" evidence="13">
    <location>
        <begin position="2716"/>
        <end position="2730"/>
    </location>
</feature>
<protein>
    <recommendedName>
        <fullName evidence="11">Titin</fullName>
    </recommendedName>
</protein>
<dbReference type="InterPro" id="IPR003599">
    <property type="entry name" value="Ig_sub"/>
</dbReference>
<evidence type="ECO:0000256" key="4">
    <source>
        <dbReference type="ARBA" id="ARBA00022443"/>
    </source>
</evidence>
<dbReference type="InterPro" id="IPR003961">
    <property type="entry name" value="FN3_dom"/>
</dbReference>
<comment type="caution">
    <text evidence="17">The sequence shown here is derived from an EMBL/GenBank/DDBJ whole genome shotgun (WGS) entry which is preliminary data.</text>
</comment>
<evidence type="ECO:0000256" key="11">
    <source>
        <dbReference type="ARBA" id="ARBA00073138"/>
    </source>
</evidence>
<dbReference type="GO" id="GO:0030154">
    <property type="term" value="P:cell differentiation"/>
    <property type="evidence" value="ECO:0007669"/>
    <property type="project" value="UniProtKB-ARBA"/>
</dbReference>
<dbReference type="Pfam" id="PF00041">
    <property type="entry name" value="fn3"/>
    <property type="match status" value="4"/>
</dbReference>
<dbReference type="SUPFAM" id="SSF48726">
    <property type="entry name" value="Immunoglobulin"/>
    <property type="match status" value="9"/>
</dbReference>
<keyword evidence="4 12" id="KW-0728">SH3 domain</keyword>
<feature type="compositionally biased region" description="Basic and acidic residues" evidence="13">
    <location>
        <begin position="2487"/>
        <end position="2559"/>
    </location>
</feature>
<dbReference type="SMART" id="SM00408">
    <property type="entry name" value="IGc2"/>
    <property type="match status" value="8"/>
</dbReference>